<feature type="domain" description="Integrase catalytic" evidence="1">
    <location>
        <begin position="175"/>
        <end position="348"/>
    </location>
</feature>
<dbReference type="EMBL" id="JAWXYB010000018">
    <property type="protein sequence ID" value="MDX5933035.1"/>
    <property type="molecule type" value="Genomic_DNA"/>
</dbReference>
<comment type="caution">
    <text evidence="2">The sequence shown here is derived from an EMBL/GenBank/DDBJ whole genome shotgun (WGS) entry which is preliminary data.</text>
</comment>
<evidence type="ECO:0000313" key="3">
    <source>
        <dbReference type="EMBL" id="MDX5933035.1"/>
    </source>
</evidence>
<dbReference type="GO" id="GO:0003676">
    <property type="term" value="F:nucleic acid binding"/>
    <property type="evidence" value="ECO:0007669"/>
    <property type="project" value="InterPro"/>
</dbReference>
<protein>
    <submittedName>
        <fullName evidence="2">DDE-type integrase/transposase/recombinase</fullName>
    </submittedName>
</protein>
<dbReference type="AlphaFoldDB" id="A0AAW9DJW8"/>
<dbReference type="RefSeq" id="WP_319612351.1">
    <property type="nucleotide sequence ID" value="NZ_JAWXYB010000001.1"/>
</dbReference>
<dbReference type="Proteomes" id="UP001279553">
    <property type="component" value="Unassembled WGS sequence"/>
</dbReference>
<evidence type="ECO:0000259" key="1">
    <source>
        <dbReference type="PROSITE" id="PS50994"/>
    </source>
</evidence>
<dbReference type="InterPro" id="IPR036397">
    <property type="entry name" value="RNaseH_sf"/>
</dbReference>
<dbReference type="InterPro" id="IPR001584">
    <property type="entry name" value="Integrase_cat-core"/>
</dbReference>
<name>A0AAW9DJW8_ACIAO</name>
<dbReference type="Gene3D" id="3.30.420.10">
    <property type="entry name" value="Ribonuclease H-like superfamily/Ribonuclease H"/>
    <property type="match status" value="1"/>
</dbReference>
<organism evidence="2 4">
    <name type="scientific">Acidiphilium acidophilum</name>
    <name type="common">Thiobacillus acidophilus</name>
    <dbReference type="NCBI Taxonomy" id="76588"/>
    <lineage>
        <taxon>Bacteria</taxon>
        <taxon>Pseudomonadati</taxon>
        <taxon>Pseudomonadota</taxon>
        <taxon>Alphaproteobacteria</taxon>
        <taxon>Acetobacterales</taxon>
        <taxon>Acidocellaceae</taxon>
        <taxon>Acidiphilium</taxon>
    </lineage>
</organism>
<reference evidence="2 4" key="1">
    <citation type="submission" date="2023-11" db="EMBL/GenBank/DDBJ databases">
        <title>MicrobeMod: A computational toolkit for identifying prokaryotic methylation and restriction-modification with nanopore sequencing.</title>
        <authorList>
            <person name="Crits-Christoph A."/>
            <person name="Kang S.C."/>
            <person name="Lee H."/>
            <person name="Ostrov N."/>
        </authorList>
    </citation>
    <scope>NUCLEOTIDE SEQUENCE [LARGE SCALE GENOMIC DNA]</scope>
    <source>
        <strain evidence="2 4">DSMZ 700</strain>
    </source>
</reference>
<sequence>MTERGRSRVQDRWAQLRFSVIGHLLAAPPEAGALRAALKQLAAREWRHPSTGEPVRFGVSTIERWFYIGRNERQDPVGVLRRKRREDAGQQASMTDELREALRAQYQAHKSWSVRLHHDNLVALAETRSELRPVPSYATVRRFLTTHGMTKRSPMTARQTAGALAAAARLDAREVRSYECEYVNGTWHWDCHSGSRKVLTPRGEWRTPILFGVLDDRSRLACHLQWYLSESAEVIAHGLSQAMQKRGMPRSAMSDNGAAMTATEITEGLARLGVVHQTTLPYSPYMNGKQEVLWGSVEGRLMAMLEGVNDLTLARLNEATQAWVDYDYNRKHHSEIDATPLARFLAGPTVTRPCPDAATLRLAFTRSEQRTLRRSDGTIVIEGRRFEVPNQYRHLTTLEVRFAAWDLTLVHLVDPQTGTVLCRLFPQDKAANANGLRRGLQPVSADPVAPPARGIAPLLADMIKRQAATGLPPAYLHKDEGDDA</sequence>
<dbReference type="EMBL" id="JAWXYB010000001">
    <property type="protein sequence ID" value="MDX5929216.1"/>
    <property type="molecule type" value="Genomic_DNA"/>
</dbReference>
<proteinExistence type="predicted"/>
<dbReference type="PROSITE" id="PS50994">
    <property type="entry name" value="INTEGRASE"/>
    <property type="match status" value="1"/>
</dbReference>
<dbReference type="PANTHER" id="PTHR35004">
    <property type="entry name" value="TRANSPOSASE RV3428C-RELATED"/>
    <property type="match status" value="1"/>
</dbReference>
<evidence type="ECO:0000313" key="4">
    <source>
        <dbReference type="Proteomes" id="UP001279553"/>
    </source>
</evidence>
<gene>
    <name evidence="2" type="ORF">SIL87_00325</name>
    <name evidence="3" type="ORF">SIL87_19985</name>
</gene>
<keyword evidence="4" id="KW-1185">Reference proteome</keyword>
<evidence type="ECO:0000313" key="2">
    <source>
        <dbReference type="EMBL" id="MDX5929216.1"/>
    </source>
</evidence>
<dbReference type="PANTHER" id="PTHR35004:SF6">
    <property type="entry name" value="TRANSPOSASE"/>
    <property type="match status" value="1"/>
</dbReference>
<dbReference type="InterPro" id="IPR012337">
    <property type="entry name" value="RNaseH-like_sf"/>
</dbReference>
<accession>A0AAW9DJW8</accession>
<dbReference type="GO" id="GO:0015074">
    <property type="term" value="P:DNA integration"/>
    <property type="evidence" value="ECO:0007669"/>
    <property type="project" value="InterPro"/>
</dbReference>
<dbReference type="SUPFAM" id="SSF53098">
    <property type="entry name" value="Ribonuclease H-like"/>
    <property type="match status" value="1"/>
</dbReference>